<dbReference type="EMBL" id="AHAT01011307">
    <property type="status" value="NOT_ANNOTATED_CDS"/>
    <property type="molecule type" value="Genomic_DNA"/>
</dbReference>
<dbReference type="InterPro" id="IPR035897">
    <property type="entry name" value="Toll_tir_struct_dom_sf"/>
</dbReference>
<dbReference type="PANTHER" id="PTHR47230">
    <property type="entry name" value="TIR DOMAIN-CONTAINING ADAPTER MOLECULE 1"/>
    <property type="match status" value="1"/>
</dbReference>
<dbReference type="SUPFAM" id="SSF52200">
    <property type="entry name" value="Toll/Interleukin receptor TIR domain"/>
    <property type="match status" value="1"/>
</dbReference>
<dbReference type="InterPro" id="IPR040886">
    <property type="entry name" value="TRIF_N"/>
</dbReference>
<feature type="compositionally biased region" description="Low complexity" evidence="7">
    <location>
        <begin position="188"/>
        <end position="210"/>
    </location>
</feature>
<feature type="domain" description="TIR" evidence="8">
    <location>
        <begin position="387"/>
        <end position="524"/>
    </location>
</feature>
<reference evidence="9" key="2">
    <citation type="submission" date="2025-08" db="UniProtKB">
        <authorList>
            <consortium name="Ensembl"/>
        </authorList>
    </citation>
    <scope>IDENTIFICATION</scope>
</reference>
<keyword evidence="6" id="KW-0395">Inflammatory response</keyword>
<dbReference type="FunCoup" id="W5LVE7">
    <property type="interactions" value="913"/>
</dbReference>
<reference evidence="10" key="1">
    <citation type="submission" date="2011-12" db="EMBL/GenBank/DDBJ databases">
        <title>The Draft Genome of Lepisosteus oculatus.</title>
        <authorList>
            <consortium name="The Broad Institute Genome Assembly &amp; Analysis Group"/>
            <consortium name="Computational R&amp;D Group"/>
            <consortium name="and Sequencing Platform"/>
            <person name="Di Palma F."/>
            <person name="Alfoldi J."/>
            <person name="Johnson J."/>
            <person name="Berlin A."/>
            <person name="Gnerre S."/>
            <person name="Jaffe D."/>
            <person name="MacCallum I."/>
            <person name="Young S."/>
            <person name="Walker B.J."/>
            <person name="Lander E.S."/>
            <person name="Lindblad-Toh K."/>
        </authorList>
    </citation>
    <scope>NUCLEOTIDE SEQUENCE [LARGE SCALE GENOMIC DNA]</scope>
</reference>
<dbReference type="STRING" id="7918.ENSLOCP00000000104"/>
<dbReference type="GO" id="GO:0043123">
    <property type="term" value="P:positive regulation of canonical NF-kappaB signal transduction"/>
    <property type="evidence" value="ECO:0000318"/>
    <property type="project" value="GO_Central"/>
</dbReference>
<evidence type="ECO:0000256" key="4">
    <source>
        <dbReference type="ARBA" id="ARBA00022588"/>
    </source>
</evidence>
<evidence type="ECO:0000256" key="2">
    <source>
        <dbReference type="ARBA" id="ARBA00022490"/>
    </source>
</evidence>
<keyword evidence="4" id="KW-0399">Innate immunity</keyword>
<dbReference type="HOGENOM" id="CLU_481409_0_0_1"/>
<dbReference type="GO" id="GO:0035666">
    <property type="term" value="P:TRIF-dependent toll-like receptor signaling pathway"/>
    <property type="evidence" value="ECO:0000318"/>
    <property type="project" value="GO_Central"/>
</dbReference>
<dbReference type="Pfam" id="PF17798">
    <property type="entry name" value="TRIF-NTD"/>
    <property type="match status" value="1"/>
</dbReference>
<dbReference type="Gene3D" id="1.25.40.780">
    <property type="match status" value="1"/>
</dbReference>
<name>W5LVE7_LEPOC</name>
<comment type="subcellular location">
    <subcellularLocation>
        <location evidence="1">Cytoplasm</location>
    </subcellularLocation>
</comment>
<dbReference type="Ensembl" id="ENSLOCT00000000104.1">
    <property type="protein sequence ID" value="ENSLOCP00000000104.1"/>
    <property type="gene ID" value="ENSLOCG00000000094.1"/>
</dbReference>
<evidence type="ECO:0000256" key="1">
    <source>
        <dbReference type="ARBA" id="ARBA00004496"/>
    </source>
</evidence>
<dbReference type="PANTHER" id="PTHR47230:SF1">
    <property type="entry name" value="TIR DOMAIN-CONTAINING ADAPTER MOLECULE 1"/>
    <property type="match status" value="1"/>
</dbReference>
<keyword evidence="10" id="KW-1185">Reference proteome</keyword>
<keyword evidence="3" id="KW-0597">Phosphoprotein</keyword>
<evidence type="ECO:0000313" key="9">
    <source>
        <dbReference type="Ensembl" id="ENSLOCP00000000104.1"/>
    </source>
</evidence>
<dbReference type="OMA" id="TRHGWQD"/>
<dbReference type="Bgee" id="ENSLOCG00000000094">
    <property type="expression patterns" value="Expressed in pharyngeal gill and 13 other cell types or tissues"/>
</dbReference>
<evidence type="ECO:0000256" key="6">
    <source>
        <dbReference type="ARBA" id="ARBA00023198"/>
    </source>
</evidence>
<dbReference type="AlphaFoldDB" id="W5LVE7"/>
<evidence type="ECO:0000256" key="3">
    <source>
        <dbReference type="ARBA" id="ARBA00022553"/>
    </source>
</evidence>
<feature type="compositionally biased region" description="Polar residues" evidence="7">
    <location>
        <begin position="333"/>
        <end position="347"/>
    </location>
</feature>
<dbReference type="GO" id="GO:0006954">
    <property type="term" value="P:inflammatory response"/>
    <property type="evidence" value="ECO:0007669"/>
    <property type="project" value="UniProtKB-KW"/>
</dbReference>
<evidence type="ECO:0000256" key="5">
    <source>
        <dbReference type="ARBA" id="ARBA00022859"/>
    </source>
</evidence>
<reference evidence="9" key="3">
    <citation type="submission" date="2025-09" db="UniProtKB">
        <authorList>
            <consortium name="Ensembl"/>
        </authorList>
    </citation>
    <scope>IDENTIFICATION</scope>
</reference>
<keyword evidence="2" id="KW-0963">Cytoplasm</keyword>
<sequence length="551" mass="60703">RKCAPSLEAAFRFLSATSPEKLLSLTFKLGRGEAERLVRALVLLSLSKQAEALAELRELTNNDLASYLAESGNSHSPPKAQGSPLSADILIDLARVFKILADEGLCKDSFRDEAYLAAIRACESAQGTCKVDVGKLRMEAKEKCGPHLDCGGLPDSGTTLKSFLGLCSYLPWKPEHRSPAIQIMRTENPSAANSGNSPSSLRSSSGSQVSFPSHLEVSASPTNTFLSKREQDQKTVSSERNQEDFMESIGRLSISSTSVQQQVTVSAVPLPGEEALGLSVLTHLEEQKEGAEEEGNLSVDKKFVHVQPESSHNPQDTTQSLLDKGSHARPLESTVSMGGHQTITSKEPSADFPVQPDVQSETKDSKNNSPRSSPSILGFKEEDSGEKFYSFVILHAAEDSDIASELQLKLESLGAGEGATFSEDFEVPGRHTLTCIQDAIDNSAFTILLLTKNFNTRLLEHKTNSVLMNSIEKQHKYNTVIPFLPRENFLTRKEMPLCLKIYNHLDEGRTRNFEKIARKTFAPEKVERQRQLWKMEQSIKAAEERKEQLKG</sequence>
<dbReference type="GeneTree" id="ENSGT00940000163706"/>
<dbReference type="GO" id="GO:0005768">
    <property type="term" value="C:endosome"/>
    <property type="evidence" value="ECO:0000318"/>
    <property type="project" value="GO_Central"/>
</dbReference>
<dbReference type="eggNOG" id="ENOG502RXF3">
    <property type="taxonomic scope" value="Eukaryota"/>
</dbReference>
<protein>
    <submittedName>
        <fullName evidence="9">TIR domain containing adaptor molecule 1</fullName>
    </submittedName>
</protein>
<dbReference type="Gene3D" id="3.40.50.10140">
    <property type="entry name" value="Toll/interleukin-1 receptor homology (TIR) domain"/>
    <property type="match status" value="1"/>
</dbReference>
<evidence type="ECO:0000259" key="8">
    <source>
        <dbReference type="PROSITE" id="PS50104"/>
    </source>
</evidence>
<dbReference type="InterPro" id="IPR046946">
    <property type="entry name" value="TCAM1/2"/>
</dbReference>
<evidence type="ECO:0000256" key="7">
    <source>
        <dbReference type="SAM" id="MobiDB-lite"/>
    </source>
</evidence>
<dbReference type="InParanoid" id="W5LVE7"/>
<dbReference type="GO" id="GO:0045087">
    <property type="term" value="P:innate immune response"/>
    <property type="evidence" value="ECO:0007669"/>
    <property type="project" value="UniProtKB-KW"/>
</dbReference>
<keyword evidence="5" id="KW-0391">Immunity</keyword>
<dbReference type="Proteomes" id="UP000018468">
    <property type="component" value="Linkage group LG19"/>
</dbReference>
<feature type="region of interest" description="Disordered" evidence="7">
    <location>
        <begin position="306"/>
        <end position="379"/>
    </location>
</feature>
<dbReference type="PROSITE" id="PS50104">
    <property type="entry name" value="TIR"/>
    <property type="match status" value="1"/>
</dbReference>
<accession>W5LVE7</accession>
<dbReference type="GO" id="GO:0032481">
    <property type="term" value="P:positive regulation of type I interferon production"/>
    <property type="evidence" value="ECO:0000318"/>
    <property type="project" value="GO_Central"/>
</dbReference>
<dbReference type="InterPro" id="IPR000157">
    <property type="entry name" value="TIR_dom"/>
</dbReference>
<proteinExistence type="predicted"/>
<feature type="region of interest" description="Disordered" evidence="7">
    <location>
        <begin position="188"/>
        <end position="243"/>
    </location>
</feature>
<organism evidence="9 10">
    <name type="scientific">Lepisosteus oculatus</name>
    <name type="common">Spotted gar</name>
    <dbReference type="NCBI Taxonomy" id="7918"/>
    <lineage>
        <taxon>Eukaryota</taxon>
        <taxon>Metazoa</taxon>
        <taxon>Chordata</taxon>
        <taxon>Craniata</taxon>
        <taxon>Vertebrata</taxon>
        <taxon>Euteleostomi</taxon>
        <taxon>Actinopterygii</taxon>
        <taxon>Neopterygii</taxon>
        <taxon>Holostei</taxon>
        <taxon>Semionotiformes</taxon>
        <taxon>Lepisosteidae</taxon>
        <taxon>Lepisosteus</taxon>
    </lineage>
</organism>
<dbReference type="GO" id="GO:0035591">
    <property type="term" value="F:signaling adaptor activity"/>
    <property type="evidence" value="ECO:0000318"/>
    <property type="project" value="GO_Central"/>
</dbReference>
<evidence type="ECO:0000313" key="10">
    <source>
        <dbReference type="Proteomes" id="UP000018468"/>
    </source>
</evidence>
<feature type="compositionally biased region" description="Polar residues" evidence="7">
    <location>
        <begin position="308"/>
        <end position="321"/>
    </location>
</feature>